<feature type="domain" description="Reverse transcriptase Ty1/copia-type" evidence="3">
    <location>
        <begin position="470"/>
        <end position="656"/>
    </location>
</feature>
<dbReference type="InterPro" id="IPR011009">
    <property type="entry name" value="Kinase-like_dom_sf"/>
</dbReference>
<dbReference type="PANTHER" id="PTHR11439">
    <property type="entry name" value="GAG-POL-RELATED RETROTRANSPOSON"/>
    <property type="match status" value="1"/>
</dbReference>
<sequence>MASRRGARLAAASFSQHVFEVPRCATSWQGYSQLRLASGRADSGSALSKEAGPRKVDEERPGSSRLLCGPSTTYEGQSEEEVSSLLQKMSSCVGAFLRSTFVKGRPAEALARKYEIGEELGAGATATVYRARNKRTGQFVALKAMCKDKIQDETMLRNEISIHKDMKQSNGERWWWCHEPTGSKKQTKQRPHVLQAASRAVKRQLRALSLKKEKKERKKETKEKAQQAQLGQQAQQIQALQARYSEATEDSFIFPWMVRRAAWLVTRYGVKQVVLYKISNQGLRKLEVEKKRFVKELLDKMVGTPWQPRGVRERFMELVAKETGGQEAEDGGDDPMEAGRKRASEECSGGAAQHRLPRRSRARQFRLGACTEASGETPSSPRTLGRKREAEGPAQQGDDEGEIIAGLPTLHEWPVEGDPGDAVLLCAVYDERTGEALNEEQVREGRAKEMKQMETFGVKNGISYQEAKAKGLRLVRSRWVDTAKEINGKPGVRSRLVAQEVNTYKREDVPMGTPALRVLRAVISHAATAKPGQSVSKKLVARYDVSVAFFHTENGERIGVVPPASEGTPDTIWELRKAMNGTREASRQWGAKIRKVKTANGCSELSLCPNTYYLAGGDVALSCHGDDSLASGEASELNKLDEIMKQNYEVKVLPRIGDPKHGGETESGRHLGRVIKWTGSGFTWEADPKYSEQVVEELKLKGSRGVDTPSSKATGAGNRLVDRELEKERADVFRRVAGIILYMSVDRPSLQFAASELAEGMSRPLEIHWLRLKRVGRYIATCPVEKWHFELQKTPSVLESCSDSDWATDKKSRKSMSSTCV</sequence>
<dbReference type="AlphaFoldDB" id="A0A1Q9ERX1"/>
<evidence type="ECO:0000313" key="5">
    <source>
        <dbReference type="Proteomes" id="UP000186817"/>
    </source>
</evidence>
<protein>
    <submittedName>
        <fullName evidence="4">Retrovirus-related Pol polyprotein from transposon TNT 1-94</fullName>
    </submittedName>
</protein>
<evidence type="ECO:0000259" key="3">
    <source>
        <dbReference type="Pfam" id="PF07727"/>
    </source>
</evidence>
<comment type="caution">
    <text evidence="4">The sequence shown here is derived from an EMBL/GenBank/DDBJ whole genome shotgun (WGS) entry which is preliminary data.</text>
</comment>
<dbReference type="SUPFAM" id="SSF56112">
    <property type="entry name" value="Protein kinase-like (PK-like)"/>
    <property type="match status" value="1"/>
</dbReference>
<accession>A0A1Q9ERX1</accession>
<organism evidence="4 5">
    <name type="scientific">Symbiodinium microadriaticum</name>
    <name type="common">Dinoflagellate</name>
    <name type="synonym">Zooxanthella microadriatica</name>
    <dbReference type="NCBI Taxonomy" id="2951"/>
    <lineage>
        <taxon>Eukaryota</taxon>
        <taxon>Sar</taxon>
        <taxon>Alveolata</taxon>
        <taxon>Dinophyceae</taxon>
        <taxon>Suessiales</taxon>
        <taxon>Symbiodiniaceae</taxon>
        <taxon>Symbiodinium</taxon>
    </lineage>
</organism>
<evidence type="ECO:0000313" key="4">
    <source>
        <dbReference type="EMBL" id="OLQ10175.1"/>
    </source>
</evidence>
<feature type="region of interest" description="Disordered" evidence="1">
    <location>
        <begin position="38"/>
        <end position="73"/>
    </location>
</feature>
<dbReference type="Pfam" id="PF00069">
    <property type="entry name" value="Pkinase"/>
    <property type="match status" value="1"/>
</dbReference>
<reference evidence="4 5" key="1">
    <citation type="submission" date="2016-02" db="EMBL/GenBank/DDBJ databases">
        <title>Genome analysis of coral dinoflagellate symbionts highlights evolutionary adaptations to a symbiotic lifestyle.</title>
        <authorList>
            <person name="Aranda M."/>
            <person name="Li Y."/>
            <person name="Liew Y.J."/>
            <person name="Baumgarten S."/>
            <person name="Simakov O."/>
            <person name="Wilson M."/>
            <person name="Piel J."/>
            <person name="Ashoor H."/>
            <person name="Bougouffa S."/>
            <person name="Bajic V.B."/>
            <person name="Ryu T."/>
            <person name="Ravasi T."/>
            <person name="Bayer T."/>
            <person name="Micklem G."/>
            <person name="Kim H."/>
            <person name="Bhak J."/>
            <person name="Lajeunesse T.C."/>
            <person name="Voolstra C.R."/>
        </authorList>
    </citation>
    <scope>NUCLEOTIDE SEQUENCE [LARGE SCALE GENOMIC DNA]</scope>
    <source>
        <strain evidence="4 5">CCMP2467</strain>
    </source>
</reference>
<name>A0A1Q9ERX1_SYMMI</name>
<evidence type="ECO:0000259" key="2">
    <source>
        <dbReference type="Pfam" id="PF00069"/>
    </source>
</evidence>
<dbReference type="Pfam" id="PF07727">
    <property type="entry name" value="RVT_2"/>
    <property type="match status" value="1"/>
</dbReference>
<keyword evidence="5" id="KW-1185">Reference proteome</keyword>
<feature type="compositionally biased region" description="Basic and acidic residues" evidence="1">
    <location>
        <begin position="212"/>
        <end position="225"/>
    </location>
</feature>
<dbReference type="InterPro" id="IPR000719">
    <property type="entry name" value="Prot_kinase_dom"/>
</dbReference>
<dbReference type="EMBL" id="LSRX01000082">
    <property type="protein sequence ID" value="OLQ10175.1"/>
    <property type="molecule type" value="Genomic_DNA"/>
</dbReference>
<dbReference type="OrthoDB" id="444282at2759"/>
<dbReference type="PANTHER" id="PTHR11439:SF483">
    <property type="entry name" value="PEPTIDE SYNTHASE GLIP-LIKE, PUTATIVE (AFU_ORTHOLOGUE AFUA_3G12920)-RELATED"/>
    <property type="match status" value="1"/>
</dbReference>
<feature type="compositionally biased region" description="Basic residues" evidence="1">
    <location>
        <begin position="355"/>
        <end position="364"/>
    </location>
</feature>
<dbReference type="InterPro" id="IPR013103">
    <property type="entry name" value="RVT_2"/>
</dbReference>
<dbReference type="Proteomes" id="UP000186817">
    <property type="component" value="Unassembled WGS sequence"/>
</dbReference>
<dbReference type="GO" id="GO:0005524">
    <property type="term" value="F:ATP binding"/>
    <property type="evidence" value="ECO:0007669"/>
    <property type="project" value="InterPro"/>
</dbReference>
<feature type="compositionally biased region" description="Acidic residues" evidence="1">
    <location>
        <begin position="327"/>
        <end position="336"/>
    </location>
</feature>
<dbReference type="GO" id="GO:0004672">
    <property type="term" value="F:protein kinase activity"/>
    <property type="evidence" value="ECO:0007669"/>
    <property type="project" value="InterPro"/>
</dbReference>
<proteinExistence type="predicted"/>
<evidence type="ECO:0000256" key="1">
    <source>
        <dbReference type="SAM" id="MobiDB-lite"/>
    </source>
</evidence>
<dbReference type="Gene3D" id="3.30.200.20">
    <property type="entry name" value="Phosphorylase Kinase, domain 1"/>
    <property type="match status" value="1"/>
</dbReference>
<feature type="domain" description="Protein kinase" evidence="2">
    <location>
        <begin position="114"/>
        <end position="170"/>
    </location>
</feature>
<feature type="region of interest" description="Disordered" evidence="1">
    <location>
        <begin position="212"/>
        <end position="231"/>
    </location>
</feature>
<gene>
    <name evidence="4" type="ORF">AK812_SmicGene6153</name>
</gene>
<feature type="compositionally biased region" description="Basic and acidic residues" evidence="1">
    <location>
        <begin position="51"/>
        <end position="62"/>
    </location>
</feature>
<feature type="region of interest" description="Disordered" evidence="1">
    <location>
        <begin position="322"/>
        <end position="400"/>
    </location>
</feature>